<name>A0A317SGC6_9PEZI</name>
<accession>A0A317SGC6</accession>
<sequence>MVVIKSLVVLLLAAAAAAIPVAGGDGHGKDINIKDSSVKCGDQKQELYCCNDDTYSKAVGKYVGVFEGINVKCNTVPVNAWWVVNVASSNKQCSAGTACCNSQADQNGPFSLVTGCVAPIIN</sequence>
<feature type="signal peptide" evidence="1">
    <location>
        <begin position="1"/>
        <end position="18"/>
    </location>
</feature>
<dbReference type="EMBL" id="PYWC01000080">
    <property type="protein sequence ID" value="PWW73422.1"/>
    <property type="molecule type" value="Genomic_DNA"/>
</dbReference>
<keyword evidence="3" id="KW-1185">Reference proteome</keyword>
<keyword evidence="1" id="KW-0732">Signal</keyword>
<evidence type="ECO:0008006" key="4">
    <source>
        <dbReference type="Google" id="ProtNLM"/>
    </source>
</evidence>
<comment type="caution">
    <text evidence="2">The sequence shown here is derived from an EMBL/GenBank/DDBJ whole genome shotgun (WGS) entry which is preliminary data.</text>
</comment>
<feature type="chain" id="PRO_5016449830" description="Hydrophobin" evidence="1">
    <location>
        <begin position="19"/>
        <end position="122"/>
    </location>
</feature>
<protein>
    <recommendedName>
        <fullName evidence="4">Hydrophobin</fullName>
    </recommendedName>
</protein>
<proteinExistence type="predicted"/>
<dbReference type="AlphaFoldDB" id="A0A317SGC6"/>
<reference evidence="2 3" key="1">
    <citation type="submission" date="2018-03" db="EMBL/GenBank/DDBJ databases">
        <title>Genomes of Pezizomycetes fungi and the evolution of truffles.</title>
        <authorList>
            <person name="Murat C."/>
            <person name="Payen T."/>
            <person name="Noel B."/>
            <person name="Kuo A."/>
            <person name="Martin F.M."/>
        </authorList>
    </citation>
    <scope>NUCLEOTIDE SEQUENCE [LARGE SCALE GENOMIC DNA]</scope>
    <source>
        <strain evidence="2">091103-1</strain>
    </source>
</reference>
<evidence type="ECO:0000256" key="1">
    <source>
        <dbReference type="SAM" id="SignalP"/>
    </source>
</evidence>
<gene>
    <name evidence="2" type="ORF">C7212DRAFT_347571</name>
</gene>
<evidence type="ECO:0000313" key="2">
    <source>
        <dbReference type="EMBL" id="PWW73422.1"/>
    </source>
</evidence>
<evidence type="ECO:0000313" key="3">
    <source>
        <dbReference type="Proteomes" id="UP000246991"/>
    </source>
</evidence>
<organism evidence="2 3">
    <name type="scientific">Tuber magnatum</name>
    <name type="common">white Piedmont truffle</name>
    <dbReference type="NCBI Taxonomy" id="42249"/>
    <lineage>
        <taxon>Eukaryota</taxon>
        <taxon>Fungi</taxon>
        <taxon>Dikarya</taxon>
        <taxon>Ascomycota</taxon>
        <taxon>Pezizomycotina</taxon>
        <taxon>Pezizomycetes</taxon>
        <taxon>Pezizales</taxon>
        <taxon>Tuberaceae</taxon>
        <taxon>Tuber</taxon>
    </lineage>
</organism>
<dbReference type="Proteomes" id="UP000246991">
    <property type="component" value="Unassembled WGS sequence"/>
</dbReference>